<evidence type="ECO:0000313" key="1">
    <source>
        <dbReference type="Proteomes" id="UP000887579"/>
    </source>
</evidence>
<protein>
    <submittedName>
        <fullName evidence="2">Uncharacterized protein</fullName>
    </submittedName>
</protein>
<dbReference type="WBParaSite" id="ES5_v2.g19039.t1">
    <property type="protein sequence ID" value="ES5_v2.g19039.t1"/>
    <property type="gene ID" value="ES5_v2.g19039"/>
</dbReference>
<evidence type="ECO:0000313" key="2">
    <source>
        <dbReference type="WBParaSite" id="ES5_v2.g19039.t1"/>
    </source>
</evidence>
<sequence>MAVINRESRCICWAAAIAFFLLSIGLFYYFFVQPSSASNNNATAFNPKSLPTIPIPTSKSAVHRLPFAKEDTEKHSKNLVSLINNHPNRSWVAELNPSAVGLTVLDQAAFVISNDTIDDEIIKTLQDFSEVLKSD</sequence>
<reference evidence="2" key="1">
    <citation type="submission" date="2022-11" db="UniProtKB">
        <authorList>
            <consortium name="WormBaseParasite"/>
        </authorList>
    </citation>
    <scope>IDENTIFICATION</scope>
</reference>
<proteinExistence type="predicted"/>
<accession>A0AC34FQD9</accession>
<organism evidence="1 2">
    <name type="scientific">Panagrolaimus sp. ES5</name>
    <dbReference type="NCBI Taxonomy" id="591445"/>
    <lineage>
        <taxon>Eukaryota</taxon>
        <taxon>Metazoa</taxon>
        <taxon>Ecdysozoa</taxon>
        <taxon>Nematoda</taxon>
        <taxon>Chromadorea</taxon>
        <taxon>Rhabditida</taxon>
        <taxon>Tylenchina</taxon>
        <taxon>Panagrolaimomorpha</taxon>
        <taxon>Panagrolaimoidea</taxon>
        <taxon>Panagrolaimidae</taxon>
        <taxon>Panagrolaimus</taxon>
    </lineage>
</organism>
<name>A0AC34FQD9_9BILA</name>
<dbReference type="Proteomes" id="UP000887579">
    <property type="component" value="Unplaced"/>
</dbReference>